<evidence type="ECO:0000256" key="4">
    <source>
        <dbReference type="ARBA" id="ARBA00022833"/>
    </source>
</evidence>
<evidence type="ECO:0000256" key="5">
    <source>
        <dbReference type="ARBA" id="ARBA00023015"/>
    </source>
</evidence>
<evidence type="ECO:0000259" key="11">
    <source>
        <dbReference type="PROSITE" id="PS51523"/>
    </source>
</evidence>
<feature type="signal peptide" evidence="10">
    <location>
        <begin position="1"/>
        <end position="20"/>
    </location>
</feature>
<dbReference type="GO" id="GO:0005634">
    <property type="term" value="C:nucleus"/>
    <property type="evidence" value="ECO:0007669"/>
    <property type="project" value="UniProtKB-SubCell"/>
</dbReference>
<dbReference type="FunFam" id="1.10.10.60:FF:000257">
    <property type="entry name" value="Zinc-finger homeodomain protein 2"/>
    <property type="match status" value="1"/>
</dbReference>
<keyword evidence="9" id="KW-0539">Nucleus</keyword>
<dbReference type="AlphaFoldDB" id="A0A3Q7YGW6"/>
<accession>A0A3Q7YGW6</accession>
<dbReference type="OrthoDB" id="1398390at2759"/>
<keyword evidence="8" id="KW-0804">Transcription</keyword>
<keyword evidence="7" id="KW-0371">Homeobox</keyword>
<organism evidence="12 13">
    <name type="scientific">Cicer arietinum</name>
    <name type="common">Chickpea</name>
    <name type="synonym">Garbanzo</name>
    <dbReference type="NCBI Taxonomy" id="3827"/>
    <lineage>
        <taxon>Eukaryota</taxon>
        <taxon>Viridiplantae</taxon>
        <taxon>Streptophyta</taxon>
        <taxon>Embryophyta</taxon>
        <taxon>Tracheophyta</taxon>
        <taxon>Spermatophyta</taxon>
        <taxon>Magnoliopsida</taxon>
        <taxon>eudicotyledons</taxon>
        <taxon>Gunneridae</taxon>
        <taxon>Pentapetalae</taxon>
        <taxon>rosids</taxon>
        <taxon>fabids</taxon>
        <taxon>Fabales</taxon>
        <taxon>Fabaceae</taxon>
        <taxon>Papilionoideae</taxon>
        <taxon>50 kb inversion clade</taxon>
        <taxon>NPAAA clade</taxon>
        <taxon>Hologalegina</taxon>
        <taxon>IRL clade</taxon>
        <taxon>Cicereae</taxon>
        <taxon>Cicer</taxon>
    </lineage>
</organism>
<dbReference type="Proteomes" id="UP000087171">
    <property type="component" value="Chromosome Ca7"/>
</dbReference>
<name>A0A3Q7YGW6_CICAR</name>
<keyword evidence="2" id="KW-0479">Metal-binding</keyword>
<protein>
    <submittedName>
        <fullName evidence="13">Zinc-finger homeodomain protein 2-like</fullName>
    </submittedName>
</protein>
<reference evidence="12" key="1">
    <citation type="journal article" date="2013" name="Nat. Biotechnol.">
        <title>Draft genome sequence of chickpea (Cicer arietinum) provides a resource for trait improvement.</title>
        <authorList>
            <person name="Varshney R.K."/>
            <person name="Song C."/>
            <person name="Saxena R.K."/>
            <person name="Azam S."/>
            <person name="Yu S."/>
            <person name="Sharpe A.G."/>
            <person name="Cannon S."/>
            <person name="Baek J."/>
            <person name="Rosen B.D."/>
            <person name="Tar'an B."/>
            <person name="Millan T."/>
            <person name="Zhang X."/>
            <person name="Ramsay L.D."/>
            <person name="Iwata A."/>
            <person name="Wang Y."/>
            <person name="Nelson W."/>
            <person name="Farmer A.D."/>
            <person name="Gaur P.M."/>
            <person name="Soderlund C."/>
            <person name="Penmetsa R.V."/>
            <person name="Xu C."/>
            <person name="Bharti A.K."/>
            <person name="He W."/>
            <person name="Winter P."/>
            <person name="Zhao S."/>
            <person name="Hane J.K."/>
            <person name="Carrasquilla-Garcia N."/>
            <person name="Condie J.A."/>
            <person name="Upadhyaya H.D."/>
            <person name="Luo M.C."/>
            <person name="Thudi M."/>
            <person name="Gowda C.L."/>
            <person name="Singh N.P."/>
            <person name="Lichtenzveig J."/>
            <person name="Gali K.K."/>
            <person name="Rubio J."/>
            <person name="Nadarajan N."/>
            <person name="Dolezel J."/>
            <person name="Bansal K.C."/>
            <person name="Xu X."/>
            <person name="Edwards D."/>
            <person name="Zhang G."/>
            <person name="Kahl G."/>
            <person name="Gil J."/>
            <person name="Singh K.B."/>
            <person name="Datta S.K."/>
            <person name="Jackson S.A."/>
            <person name="Wang J."/>
            <person name="Cook D.R."/>
        </authorList>
    </citation>
    <scope>NUCLEOTIDE SEQUENCE [LARGE SCALE GENOMIC DNA]</scope>
    <source>
        <strain evidence="12">cv. CDC Frontier</strain>
    </source>
</reference>
<keyword evidence="10" id="KW-0732">Signal</keyword>
<dbReference type="RefSeq" id="XP_027192955.1">
    <property type="nucleotide sequence ID" value="XM_027337154.1"/>
</dbReference>
<feature type="chain" id="PRO_5018751562" evidence="10">
    <location>
        <begin position="21"/>
        <end position="217"/>
    </location>
</feature>
<dbReference type="PANTHER" id="PTHR31948">
    <property type="entry name" value="ZINC-FINGER HOMEODOMAIN PROTEIN 2"/>
    <property type="match status" value="1"/>
</dbReference>
<evidence type="ECO:0000313" key="13">
    <source>
        <dbReference type="RefSeq" id="XP_027192955.1"/>
    </source>
</evidence>
<dbReference type="Pfam" id="PF04770">
    <property type="entry name" value="ZF-HD_dimer"/>
    <property type="match status" value="1"/>
</dbReference>
<evidence type="ECO:0000256" key="6">
    <source>
        <dbReference type="ARBA" id="ARBA00023125"/>
    </source>
</evidence>
<dbReference type="GO" id="GO:0003700">
    <property type="term" value="F:DNA-binding transcription factor activity"/>
    <property type="evidence" value="ECO:0007669"/>
    <property type="project" value="TreeGrafter"/>
</dbReference>
<evidence type="ECO:0000256" key="1">
    <source>
        <dbReference type="ARBA" id="ARBA00004123"/>
    </source>
</evidence>
<sequence>MLFSIPLLVLFSSMCLITKQIEIDENNEEMVGSINTNRVTNSEVKKLNDEVEEAKFKECRKNHSYGNGGYSVDGCLEFSADGVEGTREFFICAACKCHRNYHRQETTPITSFHHQPTPITTVYETPTGYLKINGPPPRGTTTTTTALALALPSKKRFRTKFTHEQKQKMFDYAQKLGWKVKKKDQNVVQDFCNQIGVKCQVFKVWVHNNKYTLGKKP</sequence>
<gene>
    <name evidence="13" type="primary">LOC113787800</name>
</gene>
<dbReference type="STRING" id="3827.A0A3Q7YGW6"/>
<dbReference type="Gene3D" id="1.10.10.60">
    <property type="entry name" value="Homeodomain-like"/>
    <property type="match status" value="1"/>
</dbReference>
<dbReference type="InterPro" id="IPR006456">
    <property type="entry name" value="ZF_HD_homeobox_Cys/His_dimer"/>
</dbReference>
<dbReference type="GO" id="GO:0000976">
    <property type="term" value="F:transcription cis-regulatory region binding"/>
    <property type="evidence" value="ECO:0007669"/>
    <property type="project" value="TreeGrafter"/>
</dbReference>
<reference evidence="13" key="2">
    <citation type="submission" date="2025-08" db="UniProtKB">
        <authorList>
            <consortium name="RefSeq"/>
        </authorList>
    </citation>
    <scope>IDENTIFICATION</scope>
    <source>
        <tissue evidence="13">Etiolated seedlings</tissue>
    </source>
</reference>
<keyword evidence="3" id="KW-0863">Zinc-finger</keyword>
<keyword evidence="4" id="KW-0862">Zinc</keyword>
<dbReference type="NCBIfam" id="TIGR01566">
    <property type="entry name" value="ZF_HD_prot_N"/>
    <property type="match status" value="1"/>
</dbReference>
<evidence type="ECO:0000256" key="10">
    <source>
        <dbReference type="SAM" id="SignalP"/>
    </source>
</evidence>
<dbReference type="InterPro" id="IPR006455">
    <property type="entry name" value="Homeodomain_ZF_HD"/>
</dbReference>
<dbReference type="NCBIfam" id="TIGR01565">
    <property type="entry name" value="homeo_ZF_HD"/>
    <property type="match status" value="1"/>
</dbReference>
<evidence type="ECO:0000256" key="9">
    <source>
        <dbReference type="ARBA" id="ARBA00023242"/>
    </source>
</evidence>
<dbReference type="GO" id="GO:0008270">
    <property type="term" value="F:zinc ion binding"/>
    <property type="evidence" value="ECO:0007669"/>
    <property type="project" value="UniProtKB-KW"/>
</dbReference>
<evidence type="ECO:0000256" key="7">
    <source>
        <dbReference type="ARBA" id="ARBA00023155"/>
    </source>
</evidence>
<evidence type="ECO:0000256" key="3">
    <source>
        <dbReference type="ARBA" id="ARBA00022771"/>
    </source>
</evidence>
<comment type="subcellular location">
    <subcellularLocation>
        <location evidence="1">Nucleus</location>
    </subcellularLocation>
</comment>
<dbReference type="InterPro" id="IPR009057">
    <property type="entry name" value="Homeodomain-like_sf"/>
</dbReference>
<keyword evidence="5" id="KW-0805">Transcription regulation</keyword>
<keyword evidence="6" id="KW-0238">DNA-binding</keyword>
<evidence type="ECO:0000256" key="8">
    <source>
        <dbReference type="ARBA" id="ARBA00023163"/>
    </source>
</evidence>
<dbReference type="GO" id="GO:0050793">
    <property type="term" value="P:regulation of developmental process"/>
    <property type="evidence" value="ECO:0007669"/>
    <property type="project" value="TreeGrafter"/>
</dbReference>
<dbReference type="PANTHER" id="PTHR31948:SF171">
    <property type="entry name" value="HOMEOBOX DOMAIN-CONTAINING PROTEIN"/>
    <property type="match status" value="1"/>
</dbReference>
<dbReference type="PROSITE" id="PS51523">
    <property type="entry name" value="ZF_HD_DIMER"/>
    <property type="match status" value="1"/>
</dbReference>
<dbReference type="SUPFAM" id="SSF46689">
    <property type="entry name" value="Homeodomain-like"/>
    <property type="match status" value="1"/>
</dbReference>
<feature type="domain" description="ZF-HD dimerization-type" evidence="11">
    <location>
        <begin position="56"/>
        <end position="105"/>
    </location>
</feature>
<keyword evidence="12" id="KW-1185">Reference proteome</keyword>
<evidence type="ECO:0000256" key="2">
    <source>
        <dbReference type="ARBA" id="ARBA00022723"/>
    </source>
</evidence>
<evidence type="ECO:0000313" key="12">
    <source>
        <dbReference type="Proteomes" id="UP000087171"/>
    </source>
</evidence>
<proteinExistence type="predicted"/>